<organism evidence="2 3">
    <name type="scientific">Streptomyces luteireticuli</name>
    <dbReference type="NCBI Taxonomy" id="173858"/>
    <lineage>
        <taxon>Bacteria</taxon>
        <taxon>Bacillati</taxon>
        <taxon>Actinomycetota</taxon>
        <taxon>Actinomycetes</taxon>
        <taxon>Kitasatosporales</taxon>
        <taxon>Streptomycetaceae</taxon>
        <taxon>Streptomyces</taxon>
    </lineage>
</organism>
<name>A0ABN0YXV7_9ACTN</name>
<dbReference type="Proteomes" id="UP001500879">
    <property type="component" value="Unassembled WGS sequence"/>
</dbReference>
<evidence type="ECO:0008006" key="4">
    <source>
        <dbReference type="Google" id="ProtNLM"/>
    </source>
</evidence>
<protein>
    <recommendedName>
        <fullName evidence="4">DUF1349 domain-containing protein</fullName>
    </recommendedName>
</protein>
<feature type="signal peptide" evidence="1">
    <location>
        <begin position="1"/>
        <end position="28"/>
    </location>
</feature>
<accession>A0ABN0YXV7</accession>
<dbReference type="RefSeq" id="WP_344027431.1">
    <property type="nucleotide sequence ID" value="NZ_BAAABX010000049.1"/>
</dbReference>
<evidence type="ECO:0000313" key="3">
    <source>
        <dbReference type="Proteomes" id="UP001500879"/>
    </source>
</evidence>
<gene>
    <name evidence="2" type="ORF">GCM10010357_46160</name>
</gene>
<keyword evidence="3" id="KW-1185">Reference proteome</keyword>
<keyword evidence="1" id="KW-0732">Signal</keyword>
<sequence length="220" mass="24106">MTPLRTAALSALAVTACALVLAPTAAQAAPQGPPRTDDTLTFSVLDAKSSIPRAGTFRLQDLPRYGVERKAVDRIGREDVKAPGDPAYRIVGEWKDKDNVTTTMRQGKWPGGDYGFGLTKVEQKHNLSLAAVRATTKYPRPNGGKWQQSGTTYNYVTDVLHVKCSGWWIFRTCRVVEVKSVKAVVNFRGLPDGKPFGVVTAFCENTPGRCPDWVRQAINI</sequence>
<proteinExistence type="predicted"/>
<dbReference type="PROSITE" id="PS51257">
    <property type="entry name" value="PROKAR_LIPOPROTEIN"/>
    <property type="match status" value="1"/>
</dbReference>
<evidence type="ECO:0000256" key="1">
    <source>
        <dbReference type="SAM" id="SignalP"/>
    </source>
</evidence>
<feature type="chain" id="PRO_5047395363" description="DUF1349 domain-containing protein" evidence="1">
    <location>
        <begin position="29"/>
        <end position="220"/>
    </location>
</feature>
<dbReference type="EMBL" id="BAAABX010000049">
    <property type="protein sequence ID" value="GAA0419567.1"/>
    <property type="molecule type" value="Genomic_DNA"/>
</dbReference>
<comment type="caution">
    <text evidence="2">The sequence shown here is derived from an EMBL/GenBank/DDBJ whole genome shotgun (WGS) entry which is preliminary data.</text>
</comment>
<reference evidence="2 3" key="1">
    <citation type="journal article" date="2019" name="Int. J. Syst. Evol. Microbiol.">
        <title>The Global Catalogue of Microorganisms (GCM) 10K type strain sequencing project: providing services to taxonomists for standard genome sequencing and annotation.</title>
        <authorList>
            <consortium name="The Broad Institute Genomics Platform"/>
            <consortium name="The Broad Institute Genome Sequencing Center for Infectious Disease"/>
            <person name="Wu L."/>
            <person name="Ma J."/>
        </authorList>
    </citation>
    <scope>NUCLEOTIDE SEQUENCE [LARGE SCALE GENOMIC DNA]</scope>
    <source>
        <strain evidence="2 3">JCM 4788</strain>
    </source>
</reference>
<evidence type="ECO:0000313" key="2">
    <source>
        <dbReference type="EMBL" id="GAA0419567.1"/>
    </source>
</evidence>